<proteinExistence type="predicted"/>
<comment type="caution">
    <text evidence="2">The sequence shown here is derived from an EMBL/GenBank/DDBJ whole genome shotgun (WGS) entry which is preliminary data.</text>
</comment>
<sequence length="87" mass="9974">MPPDIADYFGFGRSKLPTHRGDVTSCPCMRCSKTRGIGSSLVAQSAAVRFILYLKWMLWKVKRERSHWPATHTADKEELDKEEYVEG</sequence>
<feature type="region of interest" description="Disordered" evidence="1">
    <location>
        <begin position="67"/>
        <end position="87"/>
    </location>
</feature>
<evidence type="ECO:0000313" key="2">
    <source>
        <dbReference type="EMBL" id="KKM99733.1"/>
    </source>
</evidence>
<organism evidence="2">
    <name type="scientific">marine sediment metagenome</name>
    <dbReference type="NCBI Taxonomy" id="412755"/>
    <lineage>
        <taxon>unclassified sequences</taxon>
        <taxon>metagenomes</taxon>
        <taxon>ecological metagenomes</taxon>
    </lineage>
</organism>
<name>A0A0F9M1Y7_9ZZZZ</name>
<dbReference type="EMBL" id="LAZR01005462">
    <property type="protein sequence ID" value="KKM99733.1"/>
    <property type="molecule type" value="Genomic_DNA"/>
</dbReference>
<reference evidence="2" key="1">
    <citation type="journal article" date="2015" name="Nature">
        <title>Complex archaea that bridge the gap between prokaryotes and eukaryotes.</title>
        <authorList>
            <person name="Spang A."/>
            <person name="Saw J.H."/>
            <person name="Jorgensen S.L."/>
            <person name="Zaremba-Niedzwiedzka K."/>
            <person name="Martijn J."/>
            <person name="Lind A.E."/>
            <person name="van Eijk R."/>
            <person name="Schleper C."/>
            <person name="Guy L."/>
            <person name="Ettema T.J."/>
        </authorList>
    </citation>
    <scope>NUCLEOTIDE SEQUENCE</scope>
</reference>
<dbReference type="AlphaFoldDB" id="A0A0F9M1Y7"/>
<gene>
    <name evidence="2" type="ORF">LCGC14_1144810</name>
</gene>
<accession>A0A0F9M1Y7</accession>
<evidence type="ECO:0000256" key="1">
    <source>
        <dbReference type="SAM" id="MobiDB-lite"/>
    </source>
</evidence>
<feature type="compositionally biased region" description="Basic and acidic residues" evidence="1">
    <location>
        <begin position="73"/>
        <end position="87"/>
    </location>
</feature>
<protein>
    <submittedName>
        <fullName evidence="2">Uncharacterized protein</fullName>
    </submittedName>
</protein>